<dbReference type="Gene3D" id="3.60.21.10">
    <property type="match status" value="1"/>
</dbReference>
<evidence type="ECO:0000313" key="3">
    <source>
        <dbReference type="EMBL" id="PPB12845.1"/>
    </source>
</evidence>
<dbReference type="GO" id="GO:0016787">
    <property type="term" value="F:hydrolase activity"/>
    <property type="evidence" value="ECO:0007669"/>
    <property type="project" value="InterPro"/>
</dbReference>
<comment type="caution">
    <text evidence="3">The sequence shown here is derived from an EMBL/GenBank/DDBJ whole genome shotgun (WGS) entry which is preliminary data.</text>
</comment>
<dbReference type="InterPro" id="IPR004843">
    <property type="entry name" value="Calcineurin-like_PHP"/>
</dbReference>
<evidence type="ECO:0000313" key="4">
    <source>
        <dbReference type="Proteomes" id="UP000239759"/>
    </source>
</evidence>
<gene>
    <name evidence="3" type="ORF">C4A77_00225</name>
</gene>
<feature type="domain" description="Calcineurin-like phosphoesterase" evidence="2">
    <location>
        <begin position="149"/>
        <end position="355"/>
    </location>
</feature>
<dbReference type="RefSeq" id="WP_104030246.1">
    <property type="nucleotide sequence ID" value="NZ_PRKQ01000001.1"/>
</dbReference>
<dbReference type="InterPro" id="IPR029052">
    <property type="entry name" value="Metallo-depent_PP-like"/>
</dbReference>
<keyword evidence="1" id="KW-0175">Coiled coil</keyword>
<dbReference type="Pfam" id="PF00149">
    <property type="entry name" value="Metallophos"/>
    <property type="match status" value="1"/>
</dbReference>
<dbReference type="SUPFAM" id="SSF56300">
    <property type="entry name" value="Metallo-dependent phosphatases"/>
    <property type="match status" value="1"/>
</dbReference>
<dbReference type="AlphaFoldDB" id="A0AAP8QH43"/>
<accession>A0AAP8QH43</accession>
<sequence length="398" mass="46236">MIATPNELKRKPDETIKAYKLRLGNTKHLYPINWNQIADLINKETGENFSESKYRKWFFPYMEGYNDALSAGVNNVEQLKEIESQRRELEKEKIRLQDQRREYKNLLRYDARSEHLRDEINKAAKEVSLRKPLNWTSPLPYLTQPKEAVLLISDWHYGIISDNYWNKFNPDIFYDRINTLVSKTIEYGKQQGIKTLHVMNLGDMVSGLIHVSVRVQSSEDVISQTKLVAETISEMLVKLSSEFEKVNFYSVRGNHDRVIPQKNDQISKESFSDIIPWYVQARTTHIGNLEIMENTYDDEMIVANVCNNHVLGSHGHKDKLNEVAHTLPVMLKIIPATIVMGHYHHNFEKEFNGIDVVVNSTLSGVDEHARDIRRTSKPAQKMLVYDQTGQICTYKILL</sequence>
<dbReference type="EMBL" id="PRKQ01000001">
    <property type="protein sequence ID" value="PPB12845.1"/>
    <property type="molecule type" value="Genomic_DNA"/>
</dbReference>
<name>A0AAP8QH43_BRELA</name>
<proteinExistence type="predicted"/>
<reference evidence="3 4" key="1">
    <citation type="submission" date="2018-02" db="EMBL/GenBank/DDBJ databases">
        <title>Comparative analysis of genomes of three Brevibacillus laterosporus strains producers of potent antimicrobials isolated from silage.</title>
        <authorList>
            <person name="Kojic M."/>
            <person name="Miljkovic M."/>
            <person name="Studholme D."/>
            <person name="Filipic B."/>
        </authorList>
    </citation>
    <scope>NUCLEOTIDE SEQUENCE [LARGE SCALE GENOMIC DNA]</scope>
    <source>
        <strain evidence="3 4">BGSP11</strain>
    </source>
</reference>
<organism evidence="3 4">
    <name type="scientific">Brevibacillus laterosporus</name>
    <name type="common">Bacillus laterosporus</name>
    <dbReference type="NCBI Taxonomy" id="1465"/>
    <lineage>
        <taxon>Bacteria</taxon>
        <taxon>Bacillati</taxon>
        <taxon>Bacillota</taxon>
        <taxon>Bacilli</taxon>
        <taxon>Bacillales</taxon>
        <taxon>Paenibacillaceae</taxon>
        <taxon>Brevibacillus</taxon>
    </lineage>
</organism>
<dbReference type="Proteomes" id="UP000239759">
    <property type="component" value="Unassembled WGS sequence"/>
</dbReference>
<evidence type="ECO:0000259" key="2">
    <source>
        <dbReference type="Pfam" id="PF00149"/>
    </source>
</evidence>
<feature type="coiled-coil region" evidence="1">
    <location>
        <begin position="72"/>
        <end position="126"/>
    </location>
</feature>
<evidence type="ECO:0000256" key="1">
    <source>
        <dbReference type="SAM" id="Coils"/>
    </source>
</evidence>
<protein>
    <recommendedName>
        <fullName evidence="2">Calcineurin-like phosphoesterase domain-containing protein</fullName>
    </recommendedName>
</protein>